<keyword evidence="5 13" id="KW-0812">Transmembrane</keyword>
<evidence type="ECO:0000256" key="11">
    <source>
        <dbReference type="ARBA" id="ARBA00041873"/>
    </source>
</evidence>
<evidence type="ECO:0000313" key="17">
    <source>
        <dbReference type="EnsemblMetazoa" id="PHUM027020-PA"/>
    </source>
</evidence>
<feature type="transmembrane region" description="Helical" evidence="15">
    <location>
        <begin position="15"/>
        <end position="36"/>
    </location>
</feature>
<keyword evidence="18" id="KW-1185">Reference proteome</keyword>
<dbReference type="RefSeq" id="XP_002422995.1">
    <property type="nucleotide sequence ID" value="XM_002422950.1"/>
</dbReference>
<evidence type="ECO:0000256" key="6">
    <source>
        <dbReference type="ARBA" id="ARBA00022989"/>
    </source>
</evidence>
<dbReference type="InterPro" id="IPR023395">
    <property type="entry name" value="MCP_dom_sf"/>
</dbReference>
<accession>E0VA51</accession>
<evidence type="ECO:0000256" key="4">
    <source>
        <dbReference type="ARBA" id="ARBA00022496"/>
    </source>
</evidence>
<proteinExistence type="inferred from homology"/>
<evidence type="ECO:0000256" key="12">
    <source>
        <dbReference type="ARBA" id="ARBA00041894"/>
    </source>
</evidence>
<organism>
    <name type="scientific">Pediculus humanus subsp. corporis</name>
    <name type="common">Body louse</name>
    <dbReference type="NCBI Taxonomy" id="121224"/>
    <lineage>
        <taxon>Eukaryota</taxon>
        <taxon>Metazoa</taxon>
        <taxon>Ecdysozoa</taxon>
        <taxon>Arthropoda</taxon>
        <taxon>Hexapoda</taxon>
        <taxon>Insecta</taxon>
        <taxon>Pterygota</taxon>
        <taxon>Neoptera</taxon>
        <taxon>Paraneoptera</taxon>
        <taxon>Psocodea</taxon>
        <taxon>Troctomorpha</taxon>
        <taxon>Phthiraptera</taxon>
        <taxon>Anoplura</taxon>
        <taxon>Pediculidae</taxon>
        <taxon>Pediculus</taxon>
    </lineage>
</organism>
<keyword evidence="7" id="KW-0496">Mitochondrion</keyword>
<sequence>MQNHYLEKGDNEDNVFINTIAGSIAGVVELCLMYPIDTVKTRMQSLNGGKNRNVLNILTEMIKTEGVLKPWRGVEVIATVHGPVHGVYFASYEFVKYRMLNVFPESLGLSAGTAGAAATIIHDLIVNPAEVIKQRMQMENSPYKNIGDCIVKIYKNEGIPAFYKSFETQLVMNVPFQMIQFVTYEFFRKLTNSDVNSNILMHFVNGAVAGSVAAAATTPLDVCKTLINTQQRQVSNMFGAVKTIYKINGISGFFKGTTARILHQAPSNAICWAIFESMKSIMEKIKKNF</sequence>
<dbReference type="PANTHER" id="PTHR45758">
    <property type="entry name" value="MITOFERRIN-1-RELATED"/>
    <property type="match status" value="1"/>
</dbReference>
<dbReference type="InParanoid" id="E0VA51"/>
<dbReference type="AlphaFoldDB" id="E0VA51"/>
<dbReference type="SUPFAM" id="SSF103506">
    <property type="entry name" value="Mitochondrial carrier"/>
    <property type="match status" value="1"/>
</dbReference>
<reference evidence="16" key="2">
    <citation type="submission" date="2007-04" db="EMBL/GenBank/DDBJ databases">
        <title>The genome of the human body louse.</title>
        <authorList>
            <consortium name="The Human Body Louse Genome Consortium"/>
            <person name="Kirkness E."/>
            <person name="Walenz B."/>
            <person name="Hass B."/>
            <person name="Bruggner R."/>
            <person name="Strausberg R."/>
        </authorList>
    </citation>
    <scope>NUCLEOTIDE SEQUENCE</scope>
    <source>
        <strain evidence="16">USDA</strain>
    </source>
</reference>
<evidence type="ECO:0000256" key="13">
    <source>
        <dbReference type="PROSITE-ProRule" id="PRU00282"/>
    </source>
</evidence>
<dbReference type="GO" id="GO:0031966">
    <property type="term" value="C:mitochondrial membrane"/>
    <property type="evidence" value="ECO:0007669"/>
    <property type="project" value="UniProtKB-SubCell"/>
</dbReference>
<dbReference type="PROSITE" id="PS50920">
    <property type="entry name" value="SOLCAR"/>
    <property type="match status" value="3"/>
</dbReference>
<feature type="repeat" description="Solcar" evidence="13">
    <location>
        <begin position="197"/>
        <end position="281"/>
    </location>
</feature>
<evidence type="ECO:0000256" key="1">
    <source>
        <dbReference type="ARBA" id="ARBA00004225"/>
    </source>
</evidence>
<evidence type="ECO:0000256" key="14">
    <source>
        <dbReference type="RuleBase" id="RU000488"/>
    </source>
</evidence>
<keyword evidence="4" id="KW-0408">Iron</keyword>
<comment type="function">
    <text evidence="9">Mitochondrial iron transporter that specifically mediates iron uptake in developing erythroid cells, thereby playing an essential role in heme biosynthesis.</text>
</comment>
<reference evidence="17" key="3">
    <citation type="submission" date="2020-05" db="UniProtKB">
        <authorList>
            <consortium name="EnsemblMetazoa"/>
        </authorList>
    </citation>
    <scope>IDENTIFICATION</scope>
    <source>
        <strain evidence="17">USDA</strain>
    </source>
</reference>
<gene>
    <name evidence="17" type="primary">8238876</name>
    <name evidence="16" type="ORF">Phum_PHUM027020</name>
</gene>
<evidence type="ECO:0000256" key="7">
    <source>
        <dbReference type="ARBA" id="ARBA00023128"/>
    </source>
</evidence>
<dbReference type="EMBL" id="AAZO01000328">
    <property type="status" value="NOT_ANNOTATED_CDS"/>
    <property type="molecule type" value="Genomic_DNA"/>
</dbReference>
<evidence type="ECO:0000256" key="3">
    <source>
        <dbReference type="ARBA" id="ARBA00022448"/>
    </source>
</evidence>
<dbReference type="Proteomes" id="UP000009046">
    <property type="component" value="Unassembled WGS sequence"/>
</dbReference>
<comment type="similarity">
    <text evidence="2 14">Belongs to the mitochondrial carrier (TC 2.A.29) family.</text>
</comment>
<reference evidence="16" key="1">
    <citation type="submission" date="2007-04" db="EMBL/GenBank/DDBJ databases">
        <title>Annotation of Pediculus humanus corporis strain USDA.</title>
        <authorList>
            <person name="Kirkness E."/>
            <person name="Hannick L."/>
            <person name="Hass B."/>
            <person name="Bruggner R."/>
            <person name="Lawson D."/>
            <person name="Bidwell S."/>
            <person name="Joardar V."/>
            <person name="Caler E."/>
            <person name="Walenz B."/>
            <person name="Inman J."/>
            <person name="Schobel S."/>
            <person name="Galinsky K."/>
            <person name="Amedeo P."/>
            <person name="Strausberg R."/>
        </authorList>
    </citation>
    <scope>NUCLEOTIDE SEQUENCE</scope>
    <source>
        <strain evidence="16">USDA</strain>
    </source>
</reference>
<evidence type="ECO:0000313" key="18">
    <source>
        <dbReference type="Proteomes" id="UP000009046"/>
    </source>
</evidence>
<dbReference type="OrthoDB" id="43906at2759"/>
<dbReference type="PANTHER" id="PTHR45758:SF4">
    <property type="entry name" value="MITOFERRIN-1"/>
    <property type="match status" value="1"/>
</dbReference>
<evidence type="ECO:0000256" key="2">
    <source>
        <dbReference type="ARBA" id="ARBA00006375"/>
    </source>
</evidence>
<dbReference type="Pfam" id="PF00153">
    <property type="entry name" value="Mito_carr"/>
    <property type="match status" value="3"/>
</dbReference>
<evidence type="ECO:0000256" key="10">
    <source>
        <dbReference type="ARBA" id="ARBA00040418"/>
    </source>
</evidence>
<dbReference type="GO" id="GO:0048250">
    <property type="term" value="P:iron import into the mitochondrion"/>
    <property type="evidence" value="ECO:0007669"/>
    <property type="project" value="TreeGrafter"/>
</dbReference>
<dbReference type="GeneID" id="8238876"/>
<dbReference type="GO" id="GO:0015093">
    <property type="term" value="F:ferrous iron transmembrane transporter activity"/>
    <property type="evidence" value="ECO:0007669"/>
    <property type="project" value="TreeGrafter"/>
</dbReference>
<evidence type="ECO:0000313" key="16">
    <source>
        <dbReference type="EMBL" id="EEB10257.1"/>
    </source>
</evidence>
<dbReference type="CTD" id="8238876"/>
<dbReference type="STRING" id="121224.E0VA51"/>
<comment type="subcellular location">
    <subcellularLocation>
        <location evidence="1">Mitochondrion membrane</location>
        <topology evidence="1">Multi-pass membrane protein</topology>
    </subcellularLocation>
</comment>
<dbReference type="VEuPathDB" id="VectorBase:PHUM027020"/>
<evidence type="ECO:0000256" key="9">
    <source>
        <dbReference type="ARBA" id="ARBA00037061"/>
    </source>
</evidence>
<feature type="repeat" description="Solcar" evidence="13">
    <location>
        <begin position="106"/>
        <end position="190"/>
    </location>
</feature>
<keyword evidence="8 13" id="KW-0472">Membrane</keyword>
<keyword evidence="6 15" id="KW-1133">Transmembrane helix</keyword>
<name>E0VA51_PEDHC</name>
<dbReference type="eggNOG" id="KOG0760">
    <property type="taxonomic scope" value="Eukaryota"/>
</dbReference>
<dbReference type="InterPro" id="IPR018108">
    <property type="entry name" value="MCP_transmembrane"/>
</dbReference>
<dbReference type="EMBL" id="DS235004">
    <property type="protein sequence ID" value="EEB10257.1"/>
    <property type="molecule type" value="Genomic_DNA"/>
</dbReference>
<dbReference type="EnsemblMetazoa" id="PHUM027020-RA">
    <property type="protein sequence ID" value="PHUM027020-PA"/>
    <property type="gene ID" value="PHUM027020"/>
</dbReference>
<keyword evidence="3 14" id="KW-0813">Transport</keyword>
<evidence type="ECO:0000256" key="5">
    <source>
        <dbReference type="ARBA" id="ARBA00022692"/>
    </source>
</evidence>
<keyword evidence="4" id="KW-0406">Ion transport</keyword>
<protein>
    <recommendedName>
        <fullName evidence="10">Mitoferrin-1</fullName>
    </recommendedName>
    <alternativeName>
        <fullName evidence="11">Mitochondrial iron transporter 1</fullName>
    </alternativeName>
    <alternativeName>
        <fullName evidence="12">Solute carrier family 25 member 37</fullName>
    </alternativeName>
</protein>
<dbReference type="KEGG" id="phu:Phum_PHUM027020"/>
<keyword evidence="4" id="KW-0410">Iron transport</keyword>
<dbReference type="OMA" id="AYECSKE"/>
<evidence type="ECO:0000256" key="8">
    <source>
        <dbReference type="ARBA" id="ARBA00023136"/>
    </source>
</evidence>
<dbReference type="HOGENOM" id="CLU_015166_3_1_1"/>
<evidence type="ECO:0000256" key="15">
    <source>
        <dbReference type="SAM" id="Phobius"/>
    </source>
</evidence>
<dbReference type="Gene3D" id="1.50.40.10">
    <property type="entry name" value="Mitochondrial carrier domain"/>
    <property type="match status" value="2"/>
</dbReference>
<feature type="repeat" description="Solcar" evidence="13">
    <location>
        <begin position="13"/>
        <end position="98"/>
    </location>
</feature>